<feature type="domain" description="Zn(2)-C6 fungal-type" evidence="8">
    <location>
        <begin position="17"/>
        <end position="47"/>
    </location>
</feature>
<dbReference type="GO" id="GO:0003677">
    <property type="term" value="F:DNA binding"/>
    <property type="evidence" value="ECO:0007669"/>
    <property type="project" value="UniProtKB-KW"/>
</dbReference>
<comment type="subcellular location">
    <subcellularLocation>
        <location evidence="1">Nucleus</location>
    </subcellularLocation>
</comment>
<dbReference type="PROSITE" id="PS00463">
    <property type="entry name" value="ZN2_CY6_FUNGAL_1"/>
    <property type="match status" value="1"/>
</dbReference>
<keyword evidence="5" id="KW-0804">Transcription</keyword>
<dbReference type="InterPro" id="IPR036864">
    <property type="entry name" value="Zn2-C6_fun-type_DNA-bd_sf"/>
</dbReference>
<dbReference type="InterPro" id="IPR001138">
    <property type="entry name" value="Zn2Cys6_DnaBD"/>
</dbReference>
<dbReference type="Pfam" id="PF00172">
    <property type="entry name" value="Zn_clus"/>
    <property type="match status" value="1"/>
</dbReference>
<dbReference type="SUPFAM" id="SSF57701">
    <property type="entry name" value="Zn2/Cys6 DNA-binding domain"/>
    <property type="match status" value="1"/>
</dbReference>
<evidence type="ECO:0000313" key="9">
    <source>
        <dbReference type="EMBL" id="KAJ5537720.1"/>
    </source>
</evidence>
<dbReference type="GO" id="GO:0000981">
    <property type="term" value="F:DNA-binding transcription factor activity, RNA polymerase II-specific"/>
    <property type="evidence" value="ECO:0007669"/>
    <property type="project" value="InterPro"/>
</dbReference>
<dbReference type="EMBL" id="JAQIZZ010000006">
    <property type="protein sequence ID" value="KAJ5537720.1"/>
    <property type="molecule type" value="Genomic_DNA"/>
</dbReference>
<keyword evidence="3" id="KW-0805">Transcription regulation</keyword>
<evidence type="ECO:0000256" key="3">
    <source>
        <dbReference type="ARBA" id="ARBA00023015"/>
    </source>
</evidence>
<keyword evidence="10" id="KW-1185">Reference proteome</keyword>
<protein>
    <recommendedName>
        <fullName evidence="8">Zn(2)-C6 fungal-type domain-containing protein</fullName>
    </recommendedName>
</protein>
<gene>
    <name evidence="9" type="ORF">N7494_007199</name>
</gene>
<dbReference type="SMART" id="SM00066">
    <property type="entry name" value="GAL4"/>
    <property type="match status" value="1"/>
</dbReference>
<feature type="region of interest" description="Disordered" evidence="7">
    <location>
        <begin position="54"/>
        <end position="129"/>
    </location>
</feature>
<dbReference type="SMART" id="SM00906">
    <property type="entry name" value="Fungal_trans"/>
    <property type="match status" value="1"/>
</dbReference>
<evidence type="ECO:0000256" key="7">
    <source>
        <dbReference type="SAM" id="MobiDB-lite"/>
    </source>
</evidence>
<dbReference type="PANTHER" id="PTHR31001">
    <property type="entry name" value="UNCHARACTERIZED TRANSCRIPTIONAL REGULATORY PROTEIN"/>
    <property type="match status" value="1"/>
</dbReference>
<dbReference type="Gene3D" id="4.10.240.10">
    <property type="entry name" value="Zn(2)-C6 fungal-type DNA-binding domain"/>
    <property type="match status" value="1"/>
</dbReference>
<comment type="caution">
    <text evidence="9">The sequence shown here is derived from an EMBL/GenBank/DDBJ whole genome shotgun (WGS) entry which is preliminary data.</text>
</comment>
<name>A0AAD6CSR5_9EURO</name>
<dbReference type="InterPro" id="IPR007219">
    <property type="entry name" value="XnlR_reg_dom"/>
</dbReference>
<dbReference type="AlphaFoldDB" id="A0AAD6CSR5"/>
<evidence type="ECO:0000256" key="2">
    <source>
        <dbReference type="ARBA" id="ARBA00022723"/>
    </source>
</evidence>
<dbReference type="CDD" id="cd00067">
    <property type="entry name" value="GAL4"/>
    <property type="match status" value="1"/>
</dbReference>
<evidence type="ECO:0000313" key="10">
    <source>
        <dbReference type="Proteomes" id="UP001220324"/>
    </source>
</evidence>
<dbReference type="Pfam" id="PF04082">
    <property type="entry name" value="Fungal_trans"/>
    <property type="match status" value="1"/>
</dbReference>
<dbReference type="GO" id="GO:0006351">
    <property type="term" value="P:DNA-templated transcription"/>
    <property type="evidence" value="ECO:0007669"/>
    <property type="project" value="InterPro"/>
</dbReference>
<keyword evidence="4" id="KW-0238">DNA-binding</keyword>
<dbReference type="PANTHER" id="PTHR31001:SF40">
    <property type="entry name" value="ZN(II)2CYS6 TRANSCRIPTION FACTOR (EUROFUNG)"/>
    <property type="match status" value="1"/>
</dbReference>
<evidence type="ECO:0000256" key="4">
    <source>
        <dbReference type="ARBA" id="ARBA00023125"/>
    </source>
</evidence>
<evidence type="ECO:0000256" key="6">
    <source>
        <dbReference type="ARBA" id="ARBA00023242"/>
    </source>
</evidence>
<keyword evidence="2" id="KW-0479">Metal-binding</keyword>
<reference evidence="9 10" key="1">
    <citation type="journal article" date="2023" name="IMA Fungus">
        <title>Comparative genomic study of the Penicillium genus elucidates a diverse pangenome and 15 lateral gene transfer events.</title>
        <authorList>
            <person name="Petersen C."/>
            <person name="Sorensen T."/>
            <person name="Nielsen M.R."/>
            <person name="Sondergaard T.E."/>
            <person name="Sorensen J.L."/>
            <person name="Fitzpatrick D.A."/>
            <person name="Frisvad J.C."/>
            <person name="Nielsen K.L."/>
        </authorList>
    </citation>
    <scope>NUCLEOTIDE SEQUENCE [LARGE SCALE GENOMIC DNA]</scope>
    <source>
        <strain evidence="9 10">IBT 35679</strain>
    </source>
</reference>
<dbReference type="InterPro" id="IPR050613">
    <property type="entry name" value="Sec_Metabolite_Reg"/>
</dbReference>
<feature type="compositionally biased region" description="Basic and acidic residues" evidence="7">
    <location>
        <begin position="76"/>
        <end position="86"/>
    </location>
</feature>
<evidence type="ECO:0000256" key="1">
    <source>
        <dbReference type="ARBA" id="ARBA00004123"/>
    </source>
</evidence>
<feature type="compositionally biased region" description="Polar residues" evidence="7">
    <location>
        <begin position="628"/>
        <end position="637"/>
    </location>
</feature>
<dbReference type="PROSITE" id="PS50048">
    <property type="entry name" value="ZN2_CY6_FUNGAL_2"/>
    <property type="match status" value="1"/>
</dbReference>
<dbReference type="CDD" id="cd12148">
    <property type="entry name" value="fungal_TF_MHR"/>
    <property type="match status" value="1"/>
</dbReference>
<keyword evidence="6" id="KW-0539">Nucleus</keyword>
<dbReference type="Proteomes" id="UP001220324">
    <property type="component" value="Unassembled WGS sequence"/>
</dbReference>
<organism evidence="9 10">
    <name type="scientific">Penicillium frequentans</name>
    <dbReference type="NCBI Taxonomy" id="3151616"/>
    <lineage>
        <taxon>Eukaryota</taxon>
        <taxon>Fungi</taxon>
        <taxon>Dikarya</taxon>
        <taxon>Ascomycota</taxon>
        <taxon>Pezizomycotina</taxon>
        <taxon>Eurotiomycetes</taxon>
        <taxon>Eurotiomycetidae</taxon>
        <taxon>Eurotiales</taxon>
        <taxon>Aspergillaceae</taxon>
        <taxon>Penicillium</taxon>
    </lineage>
</organism>
<feature type="region of interest" description="Disordered" evidence="7">
    <location>
        <begin position="628"/>
        <end position="649"/>
    </location>
</feature>
<dbReference type="GO" id="GO:0008270">
    <property type="term" value="F:zinc ion binding"/>
    <property type="evidence" value="ECO:0007669"/>
    <property type="project" value="InterPro"/>
</dbReference>
<evidence type="ECO:0000256" key="5">
    <source>
        <dbReference type="ARBA" id="ARBA00023163"/>
    </source>
</evidence>
<accession>A0AAD6CSR5</accession>
<sequence length="800" mass="88927">MPAPQSRPIKKPRISLSCIVCRRRKIGCGREKPECANCMRMKEACVYRIMARDESTGRVRPASPSPQNHHYSGSDPHPHSQPRNDPDANPPCERGGTATSRGPLESPKPTAYPSTASNDPNHPKPTPLCRDYLSLRRGGHVRYIGSTFWGFVAGKESLSGDFFDENHHTPPGLPLPHISSMGMFNLLRSLPTKPVSDALLESFFVAVWPLSSLLHPPIFQADYDQFWDWCRNSDTALPSEKLRDDPTLICLLFAVLYCGASAAPAASWTNFNLQGLQKETTVSHLQLAYMTSLSLCQHQEYPTLNTLISSLLTRPFLDRSLDPMRNLLHVSTTVRLAQIMGLHRESAWSMLNPVDRRIRRRVWWHIVWLDVQSSISTGLNLCCGTETLEAVRMVDLNDEETSDLPGEISPSSDSMDGRQSVAIIYAIGRFHMARLQARIVAHLQSAQGPTEEGFGKLVAEAKQLLHKINSFIARVSTQGAPERGYISFRLANVSPLTHPSLYKDDSSQPTVFAAWTRIMLTLMKFELAILLRKPFLVPPDSENPQSRKLWASMVQLCVNYLRIYLQLHQAPAFAPYAWFCCSHYGPSQCVFITLMYLHSFPDAGETFLARHLVDEFIHHCAAHYQVSDTRSASSTRNNSEEPESNGGKMQMPLPIKILVELHDRLGSSHGPQEQPASQSNTIEYSYGFPASHLATKATSHSRAIPIQTYPEPSFSANFTSHYCESPPIVIGPSPVEAAGSKPGLPNNIFEAEIASNGDTDFLSTILDLEALSSIIVLESDDTLANFDTLIADHAIMPRPG</sequence>
<dbReference type="GO" id="GO:0005634">
    <property type="term" value="C:nucleus"/>
    <property type="evidence" value="ECO:0007669"/>
    <property type="project" value="UniProtKB-SubCell"/>
</dbReference>
<evidence type="ECO:0000259" key="8">
    <source>
        <dbReference type="PROSITE" id="PS50048"/>
    </source>
</evidence>
<proteinExistence type="predicted"/>